<evidence type="ECO:0000259" key="2">
    <source>
        <dbReference type="Pfam" id="PF00248"/>
    </source>
</evidence>
<name>A0A0B7JVX6_BIOOC</name>
<dbReference type="PANTHER" id="PTHR43364:SF4">
    <property type="entry name" value="NAD(P)-LINKED OXIDOREDUCTASE SUPERFAMILY PROTEIN"/>
    <property type="match status" value="1"/>
</dbReference>
<gene>
    <name evidence="3" type="ORF">BN869_000005270_1</name>
</gene>
<organism evidence="3">
    <name type="scientific">Bionectria ochroleuca</name>
    <name type="common">Gliocladium roseum</name>
    <dbReference type="NCBI Taxonomy" id="29856"/>
    <lineage>
        <taxon>Eukaryota</taxon>
        <taxon>Fungi</taxon>
        <taxon>Dikarya</taxon>
        <taxon>Ascomycota</taxon>
        <taxon>Pezizomycotina</taxon>
        <taxon>Sordariomycetes</taxon>
        <taxon>Hypocreomycetidae</taxon>
        <taxon>Hypocreales</taxon>
        <taxon>Bionectriaceae</taxon>
        <taxon>Clonostachys</taxon>
    </lineage>
</organism>
<accession>A0A0B7JVX6</accession>
<evidence type="ECO:0000313" key="3">
    <source>
        <dbReference type="EMBL" id="CEO49213.1"/>
    </source>
</evidence>
<dbReference type="EMBL" id="CDPU01000013">
    <property type="protein sequence ID" value="CEO49213.1"/>
    <property type="molecule type" value="Genomic_DNA"/>
</dbReference>
<dbReference type="GO" id="GO:0016491">
    <property type="term" value="F:oxidoreductase activity"/>
    <property type="evidence" value="ECO:0007669"/>
    <property type="project" value="UniProtKB-KW"/>
</dbReference>
<protein>
    <recommendedName>
        <fullName evidence="2">NADP-dependent oxidoreductase domain-containing protein</fullName>
    </recommendedName>
</protein>
<dbReference type="AlphaFoldDB" id="A0A0B7JVX6"/>
<sequence>MSAPNGINLIFGAGGYGTYLNDLLGVDTARALVRDQLEVLSAEGVRSIDTSELYEGSEEELAHHDAAKKFIIHTKVKGGFAAGRTTKEIVEVGKERLRLLKTNQVEVLYLHAPDSKTPLDQQVKGYNELYKQGAFKHLGLSNFSPDEVQQFYDAAVANDCVVPTVYEGAYNAIGRLPEVELVPLLRKLGITYNAYSPIAGGLLAKPKEDFLAGVSRFDTSTFLGKLYSSLYNKPSFLQALDAWGHIAEEAEVSRAELAFRWVVYHSALKGEHGDGIIFGAKDAAQEKETLKFINAGPLPENVAKKASDVWEIVQADATFDNWSGYLKALFQG</sequence>
<dbReference type="InterPro" id="IPR050523">
    <property type="entry name" value="AKR_Detox_Biosynth"/>
</dbReference>
<reference evidence="3" key="1">
    <citation type="submission" date="2015-01" db="EMBL/GenBank/DDBJ databases">
        <authorList>
            <person name="Durling Mikael"/>
        </authorList>
    </citation>
    <scope>NUCLEOTIDE SEQUENCE</scope>
</reference>
<dbReference type="InterPro" id="IPR036812">
    <property type="entry name" value="NAD(P)_OxRdtase_dom_sf"/>
</dbReference>
<dbReference type="Pfam" id="PF00248">
    <property type="entry name" value="Aldo_ket_red"/>
    <property type="match status" value="1"/>
</dbReference>
<proteinExistence type="predicted"/>
<dbReference type="PROSITE" id="PS00062">
    <property type="entry name" value="ALDOKETO_REDUCTASE_2"/>
    <property type="match status" value="1"/>
</dbReference>
<dbReference type="SUPFAM" id="SSF51430">
    <property type="entry name" value="NAD(P)-linked oxidoreductase"/>
    <property type="match status" value="1"/>
</dbReference>
<dbReference type="InterPro" id="IPR018170">
    <property type="entry name" value="Aldo/ket_reductase_CS"/>
</dbReference>
<feature type="domain" description="NADP-dependent oxidoreductase" evidence="2">
    <location>
        <begin position="28"/>
        <end position="306"/>
    </location>
</feature>
<dbReference type="Gene3D" id="3.20.20.100">
    <property type="entry name" value="NADP-dependent oxidoreductase domain"/>
    <property type="match status" value="1"/>
</dbReference>
<evidence type="ECO:0000256" key="1">
    <source>
        <dbReference type="ARBA" id="ARBA00023002"/>
    </source>
</evidence>
<dbReference type="InterPro" id="IPR023210">
    <property type="entry name" value="NADP_OxRdtase_dom"/>
</dbReference>
<dbReference type="PANTHER" id="PTHR43364">
    <property type="entry name" value="NADH-SPECIFIC METHYLGLYOXAL REDUCTASE-RELATED"/>
    <property type="match status" value="1"/>
</dbReference>
<keyword evidence="1" id="KW-0560">Oxidoreductase</keyword>